<sequence length="237" mass="26808">MPGARIKKGGLAPLPQRFSQPRKPINTRTPTPRITAKTCASLRLASASAPAGSPRTVLEQRISTNVEEIPSPWCKDLLQFDMCTKSVAFCAPDFPTLKTGFREESKVMTSSFSNKEELLNVMDAWYVSELLQPPNLSTEKRKIIPIRQGCPEPWANPKYARREDEKAVWWFLCLGALSLRTATRKLLQKFREEMYEERVSSADGKVPLAVIVLDENKSLFRASRGRTAWYSKIDSMI</sequence>
<organism evidence="2 3">
    <name type="scientific">Kyrpidia spormannii</name>
    <dbReference type="NCBI Taxonomy" id="2055160"/>
    <lineage>
        <taxon>Bacteria</taxon>
        <taxon>Bacillati</taxon>
        <taxon>Bacillota</taxon>
        <taxon>Bacilli</taxon>
        <taxon>Bacillales</taxon>
        <taxon>Alicyclobacillaceae</taxon>
        <taxon>Kyrpidia</taxon>
    </lineage>
</organism>
<name>A0A6F9E1C8_9BACL</name>
<reference evidence="2 3" key="1">
    <citation type="submission" date="2020-04" db="EMBL/GenBank/DDBJ databases">
        <authorList>
            <person name="Hogendoorn C."/>
        </authorList>
    </citation>
    <scope>NUCLEOTIDE SEQUENCE [LARGE SCALE GENOMIC DNA]</scope>
    <source>
        <strain evidence="2">COOX1</strain>
    </source>
</reference>
<evidence type="ECO:0000313" key="2">
    <source>
        <dbReference type="EMBL" id="CAB3390655.1"/>
    </source>
</evidence>
<proteinExistence type="predicted"/>
<protein>
    <submittedName>
        <fullName evidence="2">Uncharacterized protein</fullName>
    </submittedName>
</protein>
<evidence type="ECO:0000256" key="1">
    <source>
        <dbReference type="SAM" id="MobiDB-lite"/>
    </source>
</evidence>
<gene>
    <name evidence="2" type="ORF">COOX1_0521</name>
</gene>
<dbReference type="Proteomes" id="UP000502196">
    <property type="component" value="Chromosome"/>
</dbReference>
<feature type="region of interest" description="Disordered" evidence="1">
    <location>
        <begin position="1"/>
        <end position="31"/>
    </location>
</feature>
<feature type="compositionally biased region" description="Low complexity" evidence="1">
    <location>
        <begin position="21"/>
        <end position="31"/>
    </location>
</feature>
<dbReference type="AlphaFoldDB" id="A0A6F9E1C8"/>
<dbReference type="EMBL" id="LR792683">
    <property type="protein sequence ID" value="CAB3390655.1"/>
    <property type="molecule type" value="Genomic_DNA"/>
</dbReference>
<evidence type="ECO:0000313" key="3">
    <source>
        <dbReference type="Proteomes" id="UP000502196"/>
    </source>
</evidence>
<accession>A0A6F9E1C8</accession>